<protein>
    <recommendedName>
        <fullName evidence="1">DUF4283 domain-containing protein</fullName>
    </recommendedName>
</protein>
<dbReference type="InterPro" id="IPR025558">
    <property type="entry name" value="DUF4283"/>
</dbReference>
<gene>
    <name evidence="2" type="ORF">CEPIT_LOCUS26914</name>
</gene>
<sequence length="164" mass="19089">MVHGGRRGNLPTSCKLTKEENPRCPRVAFSKEEMSYFFKPWSKALSVSVFEKTYYFLAIKRRLESLWAVTGAIQVTDMSNYCYVVQFESKTGYLKAAYGEPFKIFDYYITMSFWTSDFDVHLPLRRLLTWILLPDIHLHYFSEKAVTRIVAYVGKPILSGRGDL</sequence>
<evidence type="ECO:0000313" key="3">
    <source>
        <dbReference type="Proteomes" id="UP001152523"/>
    </source>
</evidence>
<dbReference type="EMBL" id="CAMAPF010000938">
    <property type="protein sequence ID" value="CAH9125634.1"/>
    <property type="molecule type" value="Genomic_DNA"/>
</dbReference>
<evidence type="ECO:0000313" key="2">
    <source>
        <dbReference type="EMBL" id="CAH9125634.1"/>
    </source>
</evidence>
<evidence type="ECO:0000259" key="1">
    <source>
        <dbReference type="Pfam" id="PF14111"/>
    </source>
</evidence>
<proteinExistence type="predicted"/>
<dbReference type="PANTHER" id="PTHR31286:SF99">
    <property type="entry name" value="DUF4283 DOMAIN-CONTAINING PROTEIN"/>
    <property type="match status" value="1"/>
</dbReference>
<dbReference type="InterPro" id="IPR040256">
    <property type="entry name" value="At4g02000-like"/>
</dbReference>
<accession>A0AAV0EQW9</accession>
<name>A0AAV0EQW9_9ASTE</name>
<dbReference type="Pfam" id="PF14111">
    <property type="entry name" value="DUF4283"/>
    <property type="match status" value="1"/>
</dbReference>
<keyword evidence="3" id="KW-1185">Reference proteome</keyword>
<dbReference type="AlphaFoldDB" id="A0AAV0EQW9"/>
<dbReference type="PANTHER" id="PTHR31286">
    <property type="entry name" value="GLYCINE-RICH CELL WALL STRUCTURAL PROTEIN 1.8-LIKE"/>
    <property type="match status" value="1"/>
</dbReference>
<comment type="caution">
    <text evidence="2">The sequence shown here is derived from an EMBL/GenBank/DDBJ whole genome shotgun (WGS) entry which is preliminary data.</text>
</comment>
<feature type="domain" description="DUF4283" evidence="1">
    <location>
        <begin position="41"/>
        <end position="120"/>
    </location>
</feature>
<reference evidence="2" key="1">
    <citation type="submission" date="2022-07" db="EMBL/GenBank/DDBJ databases">
        <authorList>
            <person name="Macas J."/>
            <person name="Novak P."/>
            <person name="Neumann P."/>
        </authorList>
    </citation>
    <scope>NUCLEOTIDE SEQUENCE</scope>
</reference>
<organism evidence="2 3">
    <name type="scientific">Cuscuta epithymum</name>
    <dbReference type="NCBI Taxonomy" id="186058"/>
    <lineage>
        <taxon>Eukaryota</taxon>
        <taxon>Viridiplantae</taxon>
        <taxon>Streptophyta</taxon>
        <taxon>Embryophyta</taxon>
        <taxon>Tracheophyta</taxon>
        <taxon>Spermatophyta</taxon>
        <taxon>Magnoliopsida</taxon>
        <taxon>eudicotyledons</taxon>
        <taxon>Gunneridae</taxon>
        <taxon>Pentapetalae</taxon>
        <taxon>asterids</taxon>
        <taxon>lamiids</taxon>
        <taxon>Solanales</taxon>
        <taxon>Convolvulaceae</taxon>
        <taxon>Cuscuteae</taxon>
        <taxon>Cuscuta</taxon>
        <taxon>Cuscuta subgen. Cuscuta</taxon>
    </lineage>
</organism>
<dbReference type="Proteomes" id="UP001152523">
    <property type="component" value="Unassembled WGS sequence"/>
</dbReference>